<keyword evidence="5" id="KW-1185">Reference proteome</keyword>
<proteinExistence type="predicted"/>
<keyword evidence="2" id="KW-0812">Transmembrane</keyword>
<feature type="compositionally biased region" description="Basic and acidic residues" evidence="1">
    <location>
        <begin position="219"/>
        <end position="235"/>
    </location>
</feature>
<dbReference type="Proteomes" id="UP000008315">
    <property type="component" value="Chromosome"/>
</dbReference>
<sequence>MSLRRIEIDATTMFAVLVIAVQPYMTVSYNNLSYTKACSPGGNAVAGGNTGKTYDTTFTAATLGGNNAKVPIWWYVVLAVTGGINDAAILGIPCTENIRLMSFSIDNARVKDPQLRRQVQMFYKDCYRHAMAMFLDHNQPYPNNLPKEDLNWLGSQFFLNGTYQIERASATVPGFTYDPNRDREYDPNVYIPVDGKPNLRRPVNKSHKRRDSITAFSSENRDTVPKFNEALERTKSTKPKGKPS</sequence>
<evidence type="ECO:0000256" key="2">
    <source>
        <dbReference type="SAM" id="Phobius"/>
    </source>
</evidence>
<evidence type="ECO:0000313" key="5">
    <source>
        <dbReference type="Proteomes" id="UP000008315"/>
    </source>
</evidence>
<protein>
    <recommendedName>
        <fullName evidence="3">TraG N-terminal Proteobacteria domain-containing protein</fullName>
    </recommendedName>
</protein>
<evidence type="ECO:0000259" key="3">
    <source>
        <dbReference type="Pfam" id="PF07916"/>
    </source>
</evidence>
<dbReference type="KEGG" id="mah:MEALZ_2088"/>
<feature type="compositionally biased region" description="Basic residues" evidence="1">
    <location>
        <begin position="198"/>
        <end position="210"/>
    </location>
</feature>
<feature type="region of interest" description="Disordered" evidence="1">
    <location>
        <begin position="193"/>
        <end position="244"/>
    </location>
</feature>
<feature type="transmembrane region" description="Helical" evidence="2">
    <location>
        <begin position="72"/>
        <end position="92"/>
    </location>
</feature>
<dbReference type="HOGENOM" id="CLU_1136986_0_0_6"/>
<name>G4T439_META2</name>
<dbReference type="PATRIC" id="fig|271065.3.peg.2146"/>
<keyword evidence="2" id="KW-1133">Transmembrane helix</keyword>
<dbReference type="AlphaFoldDB" id="G4T439"/>
<evidence type="ECO:0000313" key="4">
    <source>
        <dbReference type="EMBL" id="CCE23774.1"/>
    </source>
</evidence>
<evidence type="ECO:0000256" key="1">
    <source>
        <dbReference type="SAM" id="MobiDB-lite"/>
    </source>
</evidence>
<dbReference type="EMBL" id="FO082060">
    <property type="protein sequence ID" value="CCE23774.1"/>
    <property type="molecule type" value="Genomic_DNA"/>
</dbReference>
<gene>
    <name evidence="4" type="ordered locus">MEALZ_2088</name>
</gene>
<reference evidence="5" key="1">
    <citation type="journal article" date="2012" name="J. Bacteriol.">
        <title>Genome sequence of the haloalkaliphilic methanotrophic bacterium Methylomicrobium alcaliphilum 20Z.</title>
        <authorList>
            <person name="Vuilleumier S."/>
            <person name="Khmelenina V.N."/>
            <person name="Bringel F."/>
            <person name="Reshetnikov A.S."/>
            <person name="Lajus A."/>
            <person name="Mangenot S."/>
            <person name="Rouy Z."/>
            <person name="Op den Camp H.J."/>
            <person name="Jetten M.S."/>
            <person name="Dispirito A.A."/>
            <person name="Dunfield P."/>
            <person name="Klotz M.G."/>
            <person name="Semrau J.D."/>
            <person name="Stein L.Y."/>
            <person name="Barbe V."/>
            <person name="Medigue C."/>
            <person name="Trotsenko Y.A."/>
            <person name="Kalyuzhnaya M.G."/>
        </authorList>
    </citation>
    <scope>NUCLEOTIDE SEQUENCE [LARGE SCALE GENOMIC DNA]</scope>
    <source>
        <strain evidence="5">DSM 19304 / NCIMB 14124 / VKM B-2133 / 20Z</strain>
    </source>
</reference>
<organism evidence="4 5">
    <name type="scientific">Methylotuvimicrobium alcaliphilum (strain DSM 19304 / NCIMB 14124 / VKM B-2133 / 20Z)</name>
    <name type="common">Methylomicrobium alcaliphilum</name>
    <dbReference type="NCBI Taxonomy" id="1091494"/>
    <lineage>
        <taxon>Bacteria</taxon>
        <taxon>Pseudomonadati</taxon>
        <taxon>Pseudomonadota</taxon>
        <taxon>Gammaproteobacteria</taxon>
        <taxon>Methylococcales</taxon>
        <taxon>Methylococcaceae</taxon>
        <taxon>Methylotuvimicrobium</taxon>
    </lineage>
</organism>
<dbReference type="RefSeq" id="WP_014148564.1">
    <property type="nucleotide sequence ID" value="NC_016112.1"/>
</dbReference>
<dbReference type="InterPro" id="IPR012931">
    <property type="entry name" value="TraG_N_Proteobacteria"/>
</dbReference>
<dbReference type="STRING" id="1091494.MEALZ_2088"/>
<feature type="domain" description="TraG N-terminal Proteobacteria" evidence="3">
    <location>
        <begin position="2"/>
        <end position="132"/>
    </location>
</feature>
<accession>G4T439</accession>
<feature type="transmembrane region" description="Helical" evidence="2">
    <location>
        <begin position="7"/>
        <end position="25"/>
    </location>
</feature>
<dbReference type="Pfam" id="PF07916">
    <property type="entry name" value="TraG_N"/>
    <property type="match status" value="1"/>
</dbReference>
<keyword evidence="2" id="KW-0472">Membrane</keyword>